<dbReference type="InterPro" id="IPR019931">
    <property type="entry name" value="LPXTG_anchor"/>
</dbReference>
<organism evidence="8 9">
    <name type="scientific">Solirubrobacter pauli</name>
    <dbReference type="NCBI Taxonomy" id="166793"/>
    <lineage>
        <taxon>Bacteria</taxon>
        <taxon>Bacillati</taxon>
        <taxon>Actinomycetota</taxon>
        <taxon>Thermoleophilia</taxon>
        <taxon>Solirubrobacterales</taxon>
        <taxon>Solirubrobacteraceae</taxon>
        <taxon>Solirubrobacter</taxon>
    </lineage>
</organism>
<dbReference type="RefSeq" id="WP_170178761.1">
    <property type="nucleotide sequence ID" value="NZ_RBIL01000001.1"/>
</dbReference>
<dbReference type="GO" id="GO:0005975">
    <property type="term" value="P:carbohydrate metabolic process"/>
    <property type="evidence" value="ECO:0007669"/>
    <property type="project" value="UniProtKB-ARBA"/>
</dbReference>
<evidence type="ECO:0000313" key="8">
    <source>
        <dbReference type="EMBL" id="RKQ90408.1"/>
    </source>
</evidence>
<protein>
    <recommendedName>
        <fullName evidence="7">Gram-positive cocci surface proteins LPxTG domain-containing protein</fullName>
    </recommendedName>
</protein>
<feature type="chain" id="PRO_5024851535" description="Gram-positive cocci surface proteins LPxTG domain-containing protein" evidence="6">
    <location>
        <begin position="30"/>
        <end position="293"/>
    </location>
</feature>
<sequence length="293" mass="30098">MTLRPISPFVGVLLLTLGLVGLFARPAAAADWTVAPAETSFGSGRQDFRYTLNPGGSQVDAVAVFNNGTAPLALTLRASDGITLSRTTVTVAAGDTADVPFTLALPRDAHPGDRLGGIVATGGGSEATVPVRLRVGGPLTPSLAVEDVQVDYSGGDAVVAYVVRNTGNAVLSAQPTVSVSGPFGRWATRSGRLPDTPALLPGRTWKGTARVPGVTPAGRLSAIVELLPLVTDAAGSVAPLPPVKRTGHAIAMPWLLVLAVLVVLAGAVVLVRRRSRAAVGRSHRPATRTIKLR</sequence>
<keyword evidence="3 6" id="KW-0732">Signal</keyword>
<dbReference type="Proteomes" id="UP000278962">
    <property type="component" value="Unassembled WGS sequence"/>
</dbReference>
<feature type="signal peptide" evidence="6">
    <location>
        <begin position="1"/>
        <end position="29"/>
    </location>
</feature>
<keyword evidence="2" id="KW-0964">Secreted</keyword>
<reference evidence="8 9" key="1">
    <citation type="submission" date="2018-10" db="EMBL/GenBank/DDBJ databases">
        <title>Genomic Encyclopedia of Archaeal and Bacterial Type Strains, Phase II (KMG-II): from individual species to whole genera.</title>
        <authorList>
            <person name="Goeker M."/>
        </authorList>
    </citation>
    <scope>NUCLEOTIDE SEQUENCE [LARGE SCALE GENOMIC DNA]</scope>
    <source>
        <strain evidence="8 9">DSM 14954</strain>
    </source>
</reference>
<keyword evidence="1" id="KW-0134">Cell wall</keyword>
<feature type="transmembrane region" description="Helical" evidence="5">
    <location>
        <begin position="251"/>
        <end position="271"/>
    </location>
</feature>
<evidence type="ECO:0000256" key="2">
    <source>
        <dbReference type="ARBA" id="ARBA00022525"/>
    </source>
</evidence>
<evidence type="ECO:0000313" key="9">
    <source>
        <dbReference type="Proteomes" id="UP000278962"/>
    </source>
</evidence>
<feature type="domain" description="Gram-positive cocci surface proteins LPxTG" evidence="7">
    <location>
        <begin position="246"/>
        <end position="274"/>
    </location>
</feature>
<dbReference type="Gene3D" id="2.60.40.10">
    <property type="entry name" value="Immunoglobulins"/>
    <property type="match status" value="1"/>
</dbReference>
<dbReference type="EMBL" id="RBIL01000001">
    <property type="protein sequence ID" value="RKQ90408.1"/>
    <property type="molecule type" value="Genomic_DNA"/>
</dbReference>
<evidence type="ECO:0000256" key="3">
    <source>
        <dbReference type="ARBA" id="ARBA00022729"/>
    </source>
</evidence>
<evidence type="ECO:0000256" key="4">
    <source>
        <dbReference type="ARBA" id="ARBA00023088"/>
    </source>
</evidence>
<proteinExistence type="predicted"/>
<evidence type="ECO:0000256" key="6">
    <source>
        <dbReference type="SAM" id="SignalP"/>
    </source>
</evidence>
<keyword evidence="4" id="KW-0572">Peptidoglycan-anchor</keyword>
<keyword evidence="5" id="KW-1133">Transmembrane helix</keyword>
<comment type="caution">
    <text evidence="8">The sequence shown here is derived from an EMBL/GenBank/DDBJ whole genome shotgun (WGS) entry which is preliminary data.</text>
</comment>
<keyword evidence="9" id="KW-1185">Reference proteome</keyword>
<name>A0A660L5X0_9ACTN</name>
<evidence type="ECO:0000259" key="7">
    <source>
        <dbReference type="Pfam" id="PF00746"/>
    </source>
</evidence>
<keyword evidence="5" id="KW-0812">Transmembrane</keyword>
<gene>
    <name evidence="8" type="ORF">C8N24_0210</name>
</gene>
<dbReference type="Pfam" id="PF00746">
    <property type="entry name" value="Gram_pos_anchor"/>
    <property type="match status" value="1"/>
</dbReference>
<evidence type="ECO:0000256" key="5">
    <source>
        <dbReference type="SAM" id="Phobius"/>
    </source>
</evidence>
<accession>A0A660L5X0</accession>
<evidence type="ECO:0000256" key="1">
    <source>
        <dbReference type="ARBA" id="ARBA00022512"/>
    </source>
</evidence>
<dbReference type="InterPro" id="IPR013783">
    <property type="entry name" value="Ig-like_fold"/>
</dbReference>
<keyword evidence="5" id="KW-0472">Membrane</keyword>
<dbReference type="AlphaFoldDB" id="A0A660L5X0"/>